<dbReference type="Pfam" id="PF08818">
    <property type="entry name" value="DUF1801"/>
    <property type="match status" value="1"/>
</dbReference>
<evidence type="ECO:0000259" key="1">
    <source>
        <dbReference type="Pfam" id="PF08818"/>
    </source>
</evidence>
<feature type="domain" description="YdhG-like" evidence="1">
    <location>
        <begin position="89"/>
        <end position="180"/>
    </location>
</feature>
<name>A0A6J6FU26_9ZZZZ</name>
<sequence>MPTKDPARKAHFPAIEKRYQKPMSFWFSVMEKIKDKKYPEQISHLRNKYKFSQVHANALVMYSRGSESAHRFNSISDYYKSIDPIQAKTIKSIFKVIRTKFPALELVLAWNHPMLKLGDEYIFGVSTAKNHILIAPFNATVFKEFSPYFKDHKINKKTIGLPNDWQVDSKLLHKLIAAAIKYAK</sequence>
<dbReference type="InterPro" id="IPR014922">
    <property type="entry name" value="YdhG-like"/>
</dbReference>
<proteinExistence type="predicted"/>
<dbReference type="Gene3D" id="3.90.1150.200">
    <property type="match status" value="1"/>
</dbReference>
<dbReference type="EMBL" id="CAEZUC010000097">
    <property type="protein sequence ID" value="CAB4592287.1"/>
    <property type="molecule type" value="Genomic_DNA"/>
</dbReference>
<dbReference type="Pfam" id="PF14117">
    <property type="entry name" value="DUF4287"/>
    <property type="match status" value="1"/>
</dbReference>
<dbReference type="AlphaFoldDB" id="A0A6J6FU26"/>
<dbReference type="InterPro" id="IPR025629">
    <property type="entry name" value="DUF4287"/>
</dbReference>
<organism evidence="2">
    <name type="scientific">freshwater metagenome</name>
    <dbReference type="NCBI Taxonomy" id="449393"/>
    <lineage>
        <taxon>unclassified sequences</taxon>
        <taxon>metagenomes</taxon>
        <taxon>ecological metagenomes</taxon>
    </lineage>
</organism>
<accession>A0A6J6FU26</accession>
<evidence type="ECO:0000313" key="2">
    <source>
        <dbReference type="EMBL" id="CAB4592287.1"/>
    </source>
</evidence>
<reference evidence="2" key="1">
    <citation type="submission" date="2020-05" db="EMBL/GenBank/DDBJ databases">
        <authorList>
            <person name="Chiriac C."/>
            <person name="Salcher M."/>
            <person name="Ghai R."/>
            <person name="Kavagutti S V."/>
        </authorList>
    </citation>
    <scope>NUCLEOTIDE SEQUENCE</scope>
</reference>
<gene>
    <name evidence="2" type="ORF">UFOPK1776_00683</name>
</gene>
<protein>
    <submittedName>
        <fullName evidence="2">Unannotated protein</fullName>
    </submittedName>
</protein>
<dbReference type="SUPFAM" id="SSF159888">
    <property type="entry name" value="YdhG-like"/>
    <property type="match status" value="1"/>
</dbReference>